<dbReference type="PRINTS" id="PR00119">
    <property type="entry name" value="CATATPASE"/>
</dbReference>
<evidence type="ECO:0000256" key="10">
    <source>
        <dbReference type="ARBA" id="ARBA00022842"/>
    </source>
</evidence>
<proteinExistence type="inferred from homology"/>
<keyword evidence="7 15" id="KW-0479">Metal-binding</keyword>
<evidence type="ECO:0000256" key="11">
    <source>
        <dbReference type="ARBA" id="ARBA00022967"/>
    </source>
</evidence>
<dbReference type="PANTHER" id="PTHR43520">
    <property type="entry name" value="ATP7, ISOFORM B"/>
    <property type="match status" value="1"/>
</dbReference>
<gene>
    <name evidence="17" type="ORF">QLQ16_07470</name>
</gene>
<dbReference type="InterPro" id="IPR018303">
    <property type="entry name" value="ATPase_P-typ_P_site"/>
</dbReference>
<dbReference type="InterPro" id="IPR027256">
    <property type="entry name" value="P-typ_ATPase_IB"/>
</dbReference>
<dbReference type="PRINTS" id="PR00120">
    <property type="entry name" value="HATPASE"/>
</dbReference>
<dbReference type="Pfam" id="PF00403">
    <property type="entry name" value="HMA"/>
    <property type="match status" value="1"/>
</dbReference>
<feature type="transmembrane region" description="Helical" evidence="15">
    <location>
        <begin position="156"/>
        <end position="174"/>
    </location>
</feature>
<keyword evidence="13" id="KW-0406">Ion transport</keyword>
<feature type="transmembrane region" description="Helical" evidence="15">
    <location>
        <begin position="186"/>
        <end position="206"/>
    </location>
</feature>
<feature type="transmembrane region" description="Helical" evidence="15">
    <location>
        <begin position="707"/>
        <end position="724"/>
    </location>
</feature>
<keyword evidence="9 15" id="KW-0067">ATP-binding</keyword>
<dbReference type="NCBIfam" id="TIGR01494">
    <property type="entry name" value="ATPase_P-type"/>
    <property type="match status" value="2"/>
</dbReference>
<dbReference type="PROSITE" id="PS01229">
    <property type="entry name" value="COF_2"/>
    <property type="match status" value="1"/>
</dbReference>
<comment type="similarity">
    <text evidence="2 15">Belongs to the cation transport ATPase (P-type) (TC 3.A.3) family. Type IB subfamily.</text>
</comment>
<name>A0ABT6X6R2_9BURK</name>
<dbReference type="InterPro" id="IPR023298">
    <property type="entry name" value="ATPase_P-typ_TM_dom_sf"/>
</dbReference>
<feature type="transmembrane region" description="Helical" evidence="15">
    <location>
        <begin position="117"/>
        <end position="136"/>
    </location>
</feature>
<dbReference type="Gene3D" id="2.70.150.10">
    <property type="entry name" value="Calcium-transporting ATPase, cytoplasmic transduction domain A"/>
    <property type="match status" value="1"/>
</dbReference>
<dbReference type="SUPFAM" id="SSF56784">
    <property type="entry name" value="HAD-like"/>
    <property type="match status" value="1"/>
</dbReference>
<feature type="transmembrane region" description="Helical" evidence="15">
    <location>
        <begin position="397"/>
        <end position="430"/>
    </location>
</feature>
<dbReference type="Proteomes" id="UP001431902">
    <property type="component" value="Unassembled WGS sequence"/>
</dbReference>
<evidence type="ECO:0000256" key="9">
    <source>
        <dbReference type="ARBA" id="ARBA00022840"/>
    </source>
</evidence>
<keyword evidence="18" id="KW-1185">Reference proteome</keyword>
<dbReference type="PROSITE" id="PS50846">
    <property type="entry name" value="HMA_2"/>
    <property type="match status" value="1"/>
</dbReference>
<sequence length="761" mass="81242">MKGPSEGDRLKLLDDPQEWAAFSLPEKSQAGCWSSSVVFEGMHCAACAITLEDALRAVPGVESVQVNAASHRGRIVWSPDQTRPSEWMQSVARFGYKAIPANDAHAHEWRRQEARRMVWRLSVAALCMMQVMMYATPVYVTEPGGITDEMVQLLRWASWVLSLPVVFFSCTPFLRSAWRDLVHRQISMDLPVALGMVVTFVVSSIGTFEPTGPFGAEVYFDSLTMFVFFLLLGRWLELRMRDRTAGALEAVLNRLPDSVRKRLPGGQWDLISIRRLAVGDVIEVLPGEALAGDGLVVAGQTQVDEALLTGESRPLTRQVGDRVIAGSHNLSGTIEVQIEQVGAATRYAQIVSLMESAALSKPAMALLVDRWAKPFLVAVLLASLGSAVYWWPTDPAHALMVAVAVLIVTCPCALSLATPAAMLASAGALARSGVLVRRLEALQNLASVDTVIFDKTGTLTRDAFDVAQIHVRDGVTHEQALLWASALARHSLHPVSRALWSEARRRADQAETLAALEAFTANEVSETAGQGVSGHLGGGLGRVRLGSAAYCQAPSFSGTHLQVSLADGAGWLATFELAEEIRPEALSVVAQLQALGLSLKVLSGDAQSAVAQVARAVGIADAQGACSPQGKLQAVQAWQAQGHKVAMVGDGLNDGPVLAGADVSFALGQAVPLAQSKADFVLMGGQLQVLVQTLLRSRLTLRIVKQNLLWAAVYNAACIPLALIGLLPAWAAGLGMALSSLLVVLNALRLSQDLPSQTLGA</sequence>
<dbReference type="EMBL" id="JASGBH010000004">
    <property type="protein sequence ID" value="MDI9233673.1"/>
    <property type="molecule type" value="Genomic_DNA"/>
</dbReference>
<evidence type="ECO:0000256" key="12">
    <source>
        <dbReference type="ARBA" id="ARBA00022989"/>
    </source>
</evidence>
<evidence type="ECO:0000256" key="6">
    <source>
        <dbReference type="ARBA" id="ARBA00022692"/>
    </source>
</evidence>
<dbReference type="PROSITE" id="PS00154">
    <property type="entry name" value="ATPASE_E1_E2"/>
    <property type="match status" value="1"/>
</dbReference>
<evidence type="ECO:0000313" key="17">
    <source>
        <dbReference type="EMBL" id="MDI9233673.1"/>
    </source>
</evidence>
<evidence type="ECO:0000259" key="16">
    <source>
        <dbReference type="PROSITE" id="PS50846"/>
    </source>
</evidence>
<evidence type="ECO:0000256" key="7">
    <source>
        <dbReference type="ARBA" id="ARBA00022723"/>
    </source>
</evidence>
<keyword evidence="12 15" id="KW-1133">Transmembrane helix</keyword>
<evidence type="ECO:0000256" key="8">
    <source>
        <dbReference type="ARBA" id="ARBA00022741"/>
    </source>
</evidence>
<dbReference type="Pfam" id="PF00122">
    <property type="entry name" value="E1-E2_ATPase"/>
    <property type="match status" value="1"/>
</dbReference>
<dbReference type="PANTHER" id="PTHR43520:SF5">
    <property type="entry name" value="CATION-TRANSPORTING P-TYPE ATPASE-RELATED"/>
    <property type="match status" value="1"/>
</dbReference>
<evidence type="ECO:0000256" key="3">
    <source>
        <dbReference type="ARBA" id="ARBA00022448"/>
    </source>
</evidence>
<keyword evidence="11" id="KW-1278">Translocase</keyword>
<evidence type="ECO:0000256" key="15">
    <source>
        <dbReference type="RuleBase" id="RU362081"/>
    </source>
</evidence>
<feature type="transmembrane region" description="Helical" evidence="15">
    <location>
        <begin position="371"/>
        <end position="391"/>
    </location>
</feature>
<keyword evidence="4 15" id="KW-1003">Cell membrane</keyword>
<dbReference type="InterPro" id="IPR023299">
    <property type="entry name" value="ATPase_P-typ_cyto_dom_N"/>
</dbReference>
<evidence type="ECO:0000256" key="14">
    <source>
        <dbReference type="ARBA" id="ARBA00023136"/>
    </source>
</evidence>
<evidence type="ECO:0000313" key="18">
    <source>
        <dbReference type="Proteomes" id="UP001431902"/>
    </source>
</evidence>
<dbReference type="InterPro" id="IPR023214">
    <property type="entry name" value="HAD_sf"/>
</dbReference>
<dbReference type="InterPro" id="IPR036163">
    <property type="entry name" value="HMA_dom_sf"/>
</dbReference>
<dbReference type="InterPro" id="IPR036412">
    <property type="entry name" value="HAD-like_sf"/>
</dbReference>
<reference evidence="17" key="1">
    <citation type="submission" date="2023-05" db="EMBL/GenBank/DDBJ databases">
        <title>Limnohabitans sp. strain HM2-2 Genome sequencing and assembly.</title>
        <authorList>
            <person name="Jung Y."/>
        </authorList>
    </citation>
    <scope>NUCLEOTIDE SEQUENCE</scope>
    <source>
        <strain evidence="17">HM2-2</strain>
    </source>
</reference>
<accession>A0ABT6X6R2</accession>
<keyword evidence="3" id="KW-0813">Transport</keyword>
<evidence type="ECO:0000256" key="13">
    <source>
        <dbReference type="ARBA" id="ARBA00023065"/>
    </source>
</evidence>
<feature type="transmembrane region" description="Helical" evidence="15">
    <location>
        <begin position="218"/>
        <end position="236"/>
    </location>
</feature>
<dbReference type="CDD" id="cd00371">
    <property type="entry name" value="HMA"/>
    <property type="match status" value="1"/>
</dbReference>
<keyword evidence="5" id="KW-0597">Phosphoprotein</keyword>
<evidence type="ECO:0000256" key="2">
    <source>
        <dbReference type="ARBA" id="ARBA00006024"/>
    </source>
</evidence>
<dbReference type="SUPFAM" id="SSF81665">
    <property type="entry name" value="Calcium ATPase, transmembrane domain M"/>
    <property type="match status" value="1"/>
</dbReference>
<feature type="domain" description="HMA" evidence="16">
    <location>
        <begin position="33"/>
        <end position="99"/>
    </location>
</feature>
<dbReference type="InterPro" id="IPR059000">
    <property type="entry name" value="ATPase_P-type_domA"/>
</dbReference>
<dbReference type="InterPro" id="IPR008250">
    <property type="entry name" value="ATPase_P-typ_transduc_dom_A_sf"/>
</dbReference>
<dbReference type="Gene3D" id="3.40.50.1000">
    <property type="entry name" value="HAD superfamily/HAD-like"/>
    <property type="match status" value="1"/>
</dbReference>
<organism evidence="17 18">
    <name type="scientific">Limnohabitans lacus</name>
    <dbReference type="NCBI Taxonomy" id="3045173"/>
    <lineage>
        <taxon>Bacteria</taxon>
        <taxon>Pseudomonadati</taxon>
        <taxon>Pseudomonadota</taxon>
        <taxon>Betaproteobacteria</taxon>
        <taxon>Burkholderiales</taxon>
        <taxon>Comamonadaceae</taxon>
        <taxon>Limnohabitans</taxon>
    </lineage>
</organism>
<dbReference type="Gene3D" id="3.30.70.100">
    <property type="match status" value="1"/>
</dbReference>
<keyword evidence="14 15" id="KW-0472">Membrane</keyword>
<dbReference type="InterPro" id="IPR001757">
    <property type="entry name" value="P_typ_ATPase"/>
</dbReference>
<keyword evidence="8 15" id="KW-0547">Nucleotide-binding</keyword>
<dbReference type="SUPFAM" id="SSF55008">
    <property type="entry name" value="HMA, heavy metal-associated domain"/>
    <property type="match status" value="1"/>
</dbReference>
<dbReference type="Pfam" id="PF00702">
    <property type="entry name" value="Hydrolase"/>
    <property type="match status" value="1"/>
</dbReference>
<evidence type="ECO:0000256" key="1">
    <source>
        <dbReference type="ARBA" id="ARBA00004651"/>
    </source>
</evidence>
<keyword evidence="10" id="KW-0460">Magnesium</keyword>
<dbReference type="SUPFAM" id="SSF81653">
    <property type="entry name" value="Calcium ATPase, transduction domain A"/>
    <property type="match status" value="1"/>
</dbReference>
<evidence type="ECO:0000256" key="5">
    <source>
        <dbReference type="ARBA" id="ARBA00022553"/>
    </source>
</evidence>
<evidence type="ECO:0000256" key="4">
    <source>
        <dbReference type="ARBA" id="ARBA00022475"/>
    </source>
</evidence>
<dbReference type="NCBIfam" id="TIGR01525">
    <property type="entry name" value="ATPase-IB_hvy"/>
    <property type="match status" value="1"/>
</dbReference>
<comment type="caution">
    <text evidence="17">The sequence shown here is derived from an EMBL/GenBank/DDBJ whole genome shotgun (WGS) entry which is preliminary data.</text>
</comment>
<dbReference type="Gene3D" id="3.40.1110.10">
    <property type="entry name" value="Calcium-transporting ATPase, cytoplasmic domain N"/>
    <property type="match status" value="1"/>
</dbReference>
<dbReference type="InterPro" id="IPR006121">
    <property type="entry name" value="HMA_dom"/>
</dbReference>
<keyword evidence="6 15" id="KW-0812">Transmembrane</keyword>
<comment type="subcellular location">
    <subcellularLocation>
        <location evidence="1">Cell membrane</location>
        <topology evidence="1">Multi-pass membrane protein</topology>
    </subcellularLocation>
</comment>
<protein>
    <submittedName>
        <fullName evidence="17">Cation-translocating P-type ATPase</fullName>
    </submittedName>
</protein>
<dbReference type="CDD" id="cd02079">
    <property type="entry name" value="P-type_ATPase_HM"/>
    <property type="match status" value="1"/>
</dbReference>